<organism evidence="6 7">
    <name type="scientific">Sinorhizobium garamanticum</name>
    <dbReference type="NCBI Taxonomy" id="680247"/>
    <lineage>
        <taxon>Bacteria</taxon>
        <taxon>Pseudomonadati</taxon>
        <taxon>Pseudomonadota</taxon>
        <taxon>Alphaproteobacteria</taxon>
        <taxon>Hyphomicrobiales</taxon>
        <taxon>Rhizobiaceae</taxon>
        <taxon>Sinorhizobium/Ensifer group</taxon>
        <taxon>Sinorhizobium</taxon>
    </lineage>
</organism>
<dbReference type="InterPro" id="IPR016162">
    <property type="entry name" value="Ald_DH_N"/>
</dbReference>
<evidence type="ECO:0000256" key="4">
    <source>
        <dbReference type="RuleBase" id="RU003345"/>
    </source>
</evidence>
<gene>
    <name evidence="6" type="ORF">PZN02_004647</name>
</gene>
<accession>A0ABY8DJF2</accession>
<dbReference type="CDD" id="cd07138">
    <property type="entry name" value="ALDH_CddD_SSP0762"/>
    <property type="match status" value="1"/>
</dbReference>
<protein>
    <submittedName>
        <fullName evidence="6">Aldehyde dehydrogenase family protein</fullName>
    </submittedName>
</protein>
<dbReference type="PANTHER" id="PTHR42804:SF1">
    <property type="entry name" value="ALDEHYDE DEHYDROGENASE-RELATED"/>
    <property type="match status" value="1"/>
</dbReference>
<name>A0ABY8DJF2_9HYPH</name>
<dbReference type="InterPro" id="IPR015590">
    <property type="entry name" value="Aldehyde_DH_dom"/>
</dbReference>
<keyword evidence="2 4" id="KW-0560">Oxidoreductase</keyword>
<evidence type="ECO:0000313" key="6">
    <source>
        <dbReference type="EMBL" id="WEX91041.1"/>
    </source>
</evidence>
<dbReference type="Gene3D" id="3.40.309.10">
    <property type="entry name" value="Aldehyde Dehydrogenase, Chain A, domain 2"/>
    <property type="match status" value="1"/>
</dbReference>
<feature type="active site" evidence="3">
    <location>
        <position position="243"/>
    </location>
</feature>
<evidence type="ECO:0000256" key="2">
    <source>
        <dbReference type="ARBA" id="ARBA00023002"/>
    </source>
</evidence>
<feature type="domain" description="Aldehyde dehydrogenase" evidence="5">
    <location>
        <begin position="13"/>
        <end position="468"/>
    </location>
</feature>
<comment type="similarity">
    <text evidence="1 4">Belongs to the aldehyde dehydrogenase family.</text>
</comment>
<dbReference type="PANTHER" id="PTHR42804">
    <property type="entry name" value="ALDEHYDE DEHYDROGENASE"/>
    <property type="match status" value="1"/>
</dbReference>
<evidence type="ECO:0000313" key="7">
    <source>
        <dbReference type="Proteomes" id="UP001229355"/>
    </source>
</evidence>
<dbReference type="PROSITE" id="PS00687">
    <property type="entry name" value="ALDEHYDE_DEHYDR_GLU"/>
    <property type="match status" value="1"/>
</dbReference>
<dbReference type="InterPro" id="IPR016161">
    <property type="entry name" value="Ald_DH/histidinol_DH"/>
</dbReference>
<dbReference type="Pfam" id="PF00171">
    <property type="entry name" value="Aldedh"/>
    <property type="match status" value="1"/>
</dbReference>
<dbReference type="EMBL" id="CP120374">
    <property type="protein sequence ID" value="WEX91041.1"/>
    <property type="molecule type" value="Genomic_DNA"/>
</dbReference>
<evidence type="ECO:0000259" key="5">
    <source>
        <dbReference type="Pfam" id="PF00171"/>
    </source>
</evidence>
<dbReference type="RefSeq" id="WP_280663005.1">
    <property type="nucleotide sequence ID" value="NZ_CP120374.1"/>
</dbReference>
<proteinExistence type="inferred from homology"/>
<dbReference type="Proteomes" id="UP001229355">
    <property type="component" value="Chromosome 2"/>
</dbReference>
<sequence length="483" mass="51700">MREYTRLFIDGEWVQPSISRTVELSDPTTNTPFARVAMGGAEDVDRAVAAARRAFATYSETSIADRLDLFDRIIAAYEPRIDELSAVIAEEMGCPVSARVQVMGPLMHFRQARKVLQEYHFESRIGDTIIRREPIGVCGLVSPWNWPIQTLTVKIAYALAAGCTVVCKPSQVTPISAILLTEILEAAKVPKGVVNLVIGEGATVGEAIAAHPEVDLISFTGSTGAGARVGAVAAQTIKRVSLELGGKSANIVLPDADIAAASRWNVQRCFFNTGQSCHAPSRLFIPRNKLDEAVAAMCDEVSKIRIGDPRDPATTMGPMVNRAQFNSVQRYIEIGIEEGATVVCGGPGLPAGVNRGAFVRPTIFTDVTPAMTIAREEIFGPVLAVIAYDDEEEAIAIANNGPFGLAGYVFSGDPDKGYTVGNRLRAGRVFYNGAAGDPASPMGGYKQSGNGREMGIFGLEEYLEIKAVFGFKERAEGLLPLAS</sequence>
<evidence type="ECO:0000256" key="3">
    <source>
        <dbReference type="PROSITE-ProRule" id="PRU10007"/>
    </source>
</evidence>
<dbReference type="InterPro" id="IPR029510">
    <property type="entry name" value="Ald_DH_CS_GLU"/>
</dbReference>
<dbReference type="InterPro" id="IPR016163">
    <property type="entry name" value="Ald_DH_C"/>
</dbReference>
<keyword evidence="7" id="KW-1185">Reference proteome</keyword>
<dbReference type="SUPFAM" id="SSF53720">
    <property type="entry name" value="ALDH-like"/>
    <property type="match status" value="1"/>
</dbReference>
<reference evidence="6 7" key="1">
    <citation type="submission" date="2023-03" db="EMBL/GenBank/DDBJ databases">
        <authorList>
            <person name="Kaur S."/>
            <person name="Espinosa-Saiz D."/>
            <person name="Velazquez E."/>
            <person name="Menendez E."/>
            <person name="diCenzo G.C."/>
        </authorList>
    </citation>
    <scope>NUCLEOTIDE SEQUENCE [LARGE SCALE GENOMIC DNA]</scope>
    <source>
        <strain evidence="6 7">LMG 24692</strain>
    </source>
</reference>
<evidence type="ECO:0000256" key="1">
    <source>
        <dbReference type="ARBA" id="ARBA00009986"/>
    </source>
</evidence>
<dbReference type="Gene3D" id="3.40.605.10">
    <property type="entry name" value="Aldehyde Dehydrogenase, Chain A, domain 1"/>
    <property type="match status" value="1"/>
</dbReference>